<keyword evidence="2" id="KW-1185">Reference proteome</keyword>
<dbReference type="EMBL" id="CATQJA010002693">
    <property type="protein sequence ID" value="CAJ0584399.1"/>
    <property type="molecule type" value="Genomic_DNA"/>
</dbReference>
<feature type="non-terminal residue" evidence="1">
    <location>
        <position position="214"/>
    </location>
</feature>
<organism evidence="1 2">
    <name type="scientific">Mesorhabditis spiculigera</name>
    <dbReference type="NCBI Taxonomy" id="96644"/>
    <lineage>
        <taxon>Eukaryota</taxon>
        <taxon>Metazoa</taxon>
        <taxon>Ecdysozoa</taxon>
        <taxon>Nematoda</taxon>
        <taxon>Chromadorea</taxon>
        <taxon>Rhabditida</taxon>
        <taxon>Rhabditina</taxon>
        <taxon>Rhabditomorpha</taxon>
        <taxon>Rhabditoidea</taxon>
        <taxon>Rhabditidae</taxon>
        <taxon>Mesorhabditinae</taxon>
        <taxon>Mesorhabditis</taxon>
    </lineage>
</organism>
<gene>
    <name evidence="1" type="ORF">MSPICULIGERA_LOCUS22456</name>
</gene>
<evidence type="ECO:0000313" key="1">
    <source>
        <dbReference type="EMBL" id="CAJ0584399.1"/>
    </source>
</evidence>
<dbReference type="Proteomes" id="UP001177023">
    <property type="component" value="Unassembled WGS sequence"/>
</dbReference>
<dbReference type="PANTHER" id="PTHR35017:SF7">
    <property type="entry name" value="SHKT DOMAIN-CONTAINING PROTEIN"/>
    <property type="match status" value="1"/>
</dbReference>
<evidence type="ECO:0000313" key="2">
    <source>
        <dbReference type="Proteomes" id="UP001177023"/>
    </source>
</evidence>
<protein>
    <submittedName>
        <fullName evidence="1">Uncharacterized protein</fullName>
    </submittedName>
</protein>
<reference evidence="1" key="1">
    <citation type="submission" date="2023-06" db="EMBL/GenBank/DDBJ databases">
        <authorList>
            <person name="Delattre M."/>
        </authorList>
    </citation>
    <scope>NUCLEOTIDE SEQUENCE</scope>
    <source>
        <strain evidence="1">AF72</strain>
    </source>
</reference>
<dbReference type="PANTHER" id="PTHR35017">
    <property type="entry name" value="PROTEIN CBG16223-RELATED"/>
    <property type="match status" value="1"/>
</dbReference>
<dbReference type="AlphaFoldDB" id="A0AA36DAZ3"/>
<proteinExistence type="predicted"/>
<sequence length="214" mass="23960">MVIHAPARKTCHRHLAQVYMQMRMPSSGLYLFAVSFLPALAVPQVKLQALKATKTPCCVDTLLPGVCKSMYNRDHEKFSVLCRTNPDFSFIQCCQSCHFNTDMFTALTYPVPADLYMYDVANMLEAPNPTCADRQSESWCENFLARRGSWLQNKATCETSGLAFRVCRKTCGFCTAWVPGDAHKGQAGVFRTRPTSVYYNSTVARSPKLCAKLA</sequence>
<accession>A0AA36DAZ3</accession>
<name>A0AA36DAZ3_9BILA</name>
<comment type="caution">
    <text evidence="1">The sequence shown here is derived from an EMBL/GenBank/DDBJ whole genome shotgun (WGS) entry which is preliminary data.</text>
</comment>